<dbReference type="InterPro" id="IPR002816">
    <property type="entry name" value="TraB/PrgY/GumN_fam"/>
</dbReference>
<dbReference type="CDD" id="cd14726">
    <property type="entry name" value="TraB_PrgY-like"/>
    <property type="match status" value="1"/>
</dbReference>
<dbReference type="KEGG" id="dax:FDQ92_12910"/>
<keyword evidence="1" id="KW-1133">Transmembrane helix</keyword>
<dbReference type="Proteomes" id="UP000298602">
    <property type="component" value="Chromosome"/>
</dbReference>
<reference evidence="2 3" key="1">
    <citation type="submission" date="2019-05" db="EMBL/GenBank/DDBJ databases">
        <title>The Complete Genome Sequence of the n-alkane-degrading Desulfoglaeba alkanexedens ALDC reveals multiple alkylsuccinate synthase gene clusters.</title>
        <authorList>
            <person name="Callaghan A.V."/>
            <person name="Davidova I.A."/>
            <person name="Duncan K.E."/>
            <person name="Morris B."/>
            <person name="McInerney M.J."/>
        </authorList>
    </citation>
    <scope>NUCLEOTIDE SEQUENCE [LARGE SCALE GENOMIC DNA]</scope>
    <source>
        <strain evidence="2 3">ALDC</strain>
    </source>
</reference>
<reference evidence="2 3" key="2">
    <citation type="submission" date="2019-05" db="EMBL/GenBank/DDBJ databases">
        <authorList>
            <person name="Suflita J.M."/>
            <person name="Marks C.R."/>
        </authorList>
    </citation>
    <scope>NUCLEOTIDE SEQUENCE [LARGE SCALE GENOMIC DNA]</scope>
    <source>
        <strain evidence="2 3">ALDC</strain>
    </source>
</reference>
<evidence type="ECO:0000313" key="2">
    <source>
        <dbReference type="EMBL" id="QCQ23570.1"/>
    </source>
</evidence>
<dbReference type="AlphaFoldDB" id="A0A4P8L6K9"/>
<feature type="transmembrane region" description="Helical" evidence="1">
    <location>
        <begin position="359"/>
        <end position="382"/>
    </location>
</feature>
<feature type="transmembrane region" description="Helical" evidence="1">
    <location>
        <begin position="277"/>
        <end position="295"/>
    </location>
</feature>
<evidence type="ECO:0000256" key="1">
    <source>
        <dbReference type="SAM" id="Phobius"/>
    </source>
</evidence>
<dbReference type="OrthoDB" id="9809330at2"/>
<keyword evidence="3" id="KW-1185">Reference proteome</keyword>
<dbReference type="PANTHER" id="PTHR21530:SF7">
    <property type="entry name" value="TRAB DOMAIN-CONTAINING PROTEIN"/>
    <property type="match status" value="1"/>
</dbReference>
<name>A0A4P8L6K9_9BACT</name>
<proteinExistence type="predicted"/>
<keyword evidence="1" id="KW-0812">Transmembrane</keyword>
<gene>
    <name evidence="2" type="ORF">FDQ92_12910</name>
</gene>
<dbReference type="NCBIfam" id="TIGR00261">
    <property type="entry name" value="traB"/>
    <property type="match status" value="1"/>
</dbReference>
<dbReference type="PANTHER" id="PTHR21530">
    <property type="entry name" value="PHEROMONE SHUTDOWN PROTEIN"/>
    <property type="match status" value="1"/>
</dbReference>
<dbReference type="InterPro" id="IPR005230">
    <property type="entry name" value="TraB_bac"/>
</dbReference>
<keyword evidence="1" id="KW-0472">Membrane</keyword>
<dbReference type="InterPro" id="IPR046345">
    <property type="entry name" value="TraB_PrgY-like"/>
</dbReference>
<dbReference type="EMBL" id="CP040098">
    <property type="protein sequence ID" value="QCQ23570.1"/>
    <property type="molecule type" value="Genomic_DNA"/>
</dbReference>
<feature type="transmembrane region" description="Helical" evidence="1">
    <location>
        <begin position="247"/>
        <end position="265"/>
    </location>
</feature>
<organism evidence="2 3">
    <name type="scientific">Desulfoglaeba alkanexedens ALDC</name>
    <dbReference type="NCBI Taxonomy" id="980445"/>
    <lineage>
        <taxon>Bacteria</taxon>
        <taxon>Pseudomonadati</taxon>
        <taxon>Thermodesulfobacteriota</taxon>
        <taxon>Syntrophobacteria</taxon>
        <taxon>Syntrophobacterales</taxon>
        <taxon>Syntrophobacteraceae</taxon>
        <taxon>Desulfoglaeba</taxon>
    </lineage>
</organism>
<sequence length="386" mass="42735">MSEKDIHRLQFEDKEILLVGTAHVSLESAELVEEIIREERPDTVSVELCRARYQALTDESRWRNTDLVDVIRQKKAFLLLSNLILAYFQRKIGNRLGIRPGEEIRRAVAAAQEAGAQVHLADRDIRITLARTWRRMGFLAKLRLLGQLISSSGELESIDREDVERLKRMDVLETVLTEVGRSFPEIKETLIDERDLYLAHRIRTAPGRKIVAVVGAGHVPGILEAWERPVDIEALETIPPKGRAAGVVKWGLPLLILALIALGFVKAGTATGTHMIRWWVLANGVLAGLGAALALAHPLSILSAVAAAPFTSLNPMIAAGWVSGLVEALLKKPKVRDFESLPEDIGSLKGFWRNRITRVLLVVVFTNIGSSVGTFMAIPIMMRLLA</sequence>
<dbReference type="Pfam" id="PF01963">
    <property type="entry name" value="TraB_PrgY_gumN"/>
    <property type="match status" value="1"/>
</dbReference>
<protein>
    <submittedName>
        <fullName evidence="2">TraB/GumN family protein</fullName>
    </submittedName>
</protein>
<evidence type="ECO:0000313" key="3">
    <source>
        <dbReference type="Proteomes" id="UP000298602"/>
    </source>
</evidence>
<feature type="transmembrane region" description="Helical" evidence="1">
    <location>
        <begin position="301"/>
        <end position="326"/>
    </location>
</feature>
<accession>A0A4P8L6K9</accession>